<dbReference type="PANTHER" id="PTHR21666:SF289">
    <property type="entry name" value="L-ALA--D-GLU ENDOPEPTIDASE"/>
    <property type="match status" value="1"/>
</dbReference>
<evidence type="ECO:0000256" key="1">
    <source>
        <dbReference type="ARBA" id="ARBA00022729"/>
    </source>
</evidence>
<evidence type="ECO:0000259" key="2">
    <source>
        <dbReference type="Pfam" id="PF01551"/>
    </source>
</evidence>
<keyword evidence="4" id="KW-1185">Reference proteome</keyword>
<sequence length="183" mass="18529">MGLSSGAVAAAGVLAVIGGALLLAPQPAASPPVVAPSTAEPVGRVLYEWPTGDPGEVVRPFSAPPERWAAGHRGVDLALPAGAGVRAAGDGVVAFAGRVAGRGVVSVDHADGLRTTYEPVTATTRRGAQVAAGQVLGVLEPLGHHCSDQPCLHWGARRGPDDYVDPLSLLAEDVVIRLLPQHG</sequence>
<organism evidence="3 4">
    <name type="scientific">Georgenia satyanarayanai</name>
    <dbReference type="NCBI Taxonomy" id="860221"/>
    <lineage>
        <taxon>Bacteria</taxon>
        <taxon>Bacillati</taxon>
        <taxon>Actinomycetota</taxon>
        <taxon>Actinomycetes</taxon>
        <taxon>Micrococcales</taxon>
        <taxon>Bogoriellaceae</taxon>
        <taxon>Georgenia</taxon>
    </lineage>
</organism>
<dbReference type="InterPro" id="IPR011055">
    <property type="entry name" value="Dup_hybrid_motif"/>
</dbReference>
<proteinExistence type="predicted"/>
<feature type="domain" description="M23ase beta-sheet core" evidence="2">
    <location>
        <begin position="71"/>
        <end position="166"/>
    </location>
</feature>
<dbReference type="GO" id="GO:0004222">
    <property type="term" value="F:metalloendopeptidase activity"/>
    <property type="evidence" value="ECO:0007669"/>
    <property type="project" value="TreeGrafter"/>
</dbReference>
<dbReference type="SUPFAM" id="SSF51261">
    <property type="entry name" value="Duplicated hybrid motif"/>
    <property type="match status" value="1"/>
</dbReference>
<name>A0A2Y9AF53_9MICO</name>
<dbReference type="Gene3D" id="2.70.70.10">
    <property type="entry name" value="Glucose Permease (Domain IIA)"/>
    <property type="match status" value="1"/>
</dbReference>
<dbReference type="PANTHER" id="PTHR21666">
    <property type="entry name" value="PEPTIDASE-RELATED"/>
    <property type="match status" value="1"/>
</dbReference>
<evidence type="ECO:0000313" key="3">
    <source>
        <dbReference type="EMBL" id="SSA41908.1"/>
    </source>
</evidence>
<dbReference type="CDD" id="cd12797">
    <property type="entry name" value="M23_peptidase"/>
    <property type="match status" value="1"/>
</dbReference>
<accession>A0A2Y9AF53</accession>
<dbReference type="AlphaFoldDB" id="A0A2Y9AF53"/>
<gene>
    <name evidence="3" type="ORF">SAMN05216184_105151</name>
</gene>
<dbReference type="InterPro" id="IPR050570">
    <property type="entry name" value="Cell_wall_metabolism_enzyme"/>
</dbReference>
<keyword evidence="1" id="KW-0732">Signal</keyword>
<dbReference type="Proteomes" id="UP000250222">
    <property type="component" value="Unassembled WGS sequence"/>
</dbReference>
<evidence type="ECO:0000313" key="4">
    <source>
        <dbReference type="Proteomes" id="UP000250222"/>
    </source>
</evidence>
<dbReference type="EMBL" id="UETB01000005">
    <property type="protein sequence ID" value="SSA41908.1"/>
    <property type="molecule type" value="Genomic_DNA"/>
</dbReference>
<dbReference type="InterPro" id="IPR016047">
    <property type="entry name" value="M23ase_b-sheet_dom"/>
</dbReference>
<protein>
    <submittedName>
        <fullName evidence="3">Peptidase family M23</fullName>
    </submittedName>
</protein>
<dbReference type="Pfam" id="PF01551">
    <property type="entry name" value="Peptidase_M23"/>
    <property type="match status" value="1"/>
</dbReference>
<reference evidence="3 4" key="1">
    <citation type="submission" date="2016-10" db="EMBL/GenBank/DDBJ databases">
        <authorList>
            <person name="Cai Z."/>
        </authorList>
    </citation>
    <scope>NUCLEOTIDE SEQUENCE [LARGE SCALE GENOMIC DNA]</scope>
    <source>
        <strain evidence="3 4">CGMCC 1.10826</strain>
    </source>
</reference>
<dbReference type="RefSeq" id="WP_110852338.1">
    <property type="nucleotide sequence ID" value="NZ_QKLZ01000005.1"/>
</dbReference>
<dbReference type="OrthoDB" id="5245088at2"/>